<organism evidence="1 2">
    <name type="scientific">Sphenostylis stenocarpa</name>
    <dbReference type="NCBI Taxonomy" id="92480"/>
    <lineage>
        <taxon>Eukaryota</taxon>
        <taxon>Viridiplantae</taxon>
        <taxon>Streptophyta</taxon>
        <taxon>Embryophyta</taxon>
        <taxon>Tracheophyta</taxon>
        <taxon>Spermatophyta</taxon>
        <taxon>Magnoliopsida</taxon>
        <taxon>eudicotyledons</taxon>
        <taxon>Gunneridae</taxon>
        <taxon>Pentapetalae</taxon>
        <taxon>rosids</taxon>
        <taxon>fabids</taxon>
        <taxon>Fabales</taxon>
        <taxon>Fabaceae</taxon>
        <taxon>Papilionoideae</taxon>
        <taxon>50 kb inversion clade</taxon>
        <taxon>NPAAA clade</taxon>
        <taxon>indigoferoid/millettioid clade</taxon>
        <taxon>Phaseoleae</taxon>
        <taxon>Sphenostylis</taxon>
    </lineage>
</organism>
<dbReference type="AlphaFoldDB" id="A0AA86VRP7"/>
<name>A0AA86VRP7_9FABA</name>
<accession>A0AA86VRP7</accession>
<sequence>MGRGETWISSRTYNWGKFSVDVITNAYSGAVSCELRVDKFCTSLKKPDTHIHTKVGAGQLRLAWCERAKLDLRVKGLIGESGGRNMLVSGILMQNKSGILVEGNGHWRRKGNLGWDTSPLAAGTWNL</sequence>
<dbReference type="EMBL" id="OY731405">
    <property type="protein sequence ID" value="CAJ1970778.1"/>
    <property type="molecule type" value="Genomic_DNA"/>
</dbReference>
<proteinExistence type="predicted"/>
<keyword evidence="2" id="KW-1185">Reference proteome</keyword>
<dbReference type="Proteomes" id="UP001189624">
    <property type="component" value="Chromosome 8"/>
</dbReference>
<dbReference type="Gramene" id="rna-AYBTSS11_LOCUS22766">
    <property type="protein sequence ID" value="CAJ1970778.1"/>
    <property type="gene ID" value="gene-AYBTSS11_LOCUS22766"/>
</dbReference>
<evidence type="ECO:0000313" key="2">
    <source>
        <dbReference type="Proteomes" id="UP001189624"/>
    </source>
</evidence>
<dbReference type="PROSITE" id="PS51257">
    <property type="entry name" value="PROKAR_LIPOPROTEIN"/>
    <property type="match status" value="1"/>
</dbReference>
<reference evidence="1" key="1">
    <citation type="submission" date="2023-10" db="EMBL/GenBank/DDBJ databases">
        <authorList>
            <person name="Domelevo Entfellner J.-B."/>
        </authorList>
    </citation>
    <scope>NUCLEOTIDE SEQUENCE</scope>
</reference>
<gene>
    <name evidence="1" type="ORF">AYBTSS11_LOCUS22766</name>
</gene>
<protein>
    <submittedName>
        <fullName evidence="1">Uncharacterized protein</fullName>
    </submittedName>
</protein>
<evidence type="ECO:0000313" key="1">
    <source>
        <dbReference type="EMBL" id="CAJ1970778.1"/>
    </source>
</evidence>